<proteinExistence type="predicted"/>
<dbReference type="InterPro" id="IPR046824">
    <property type="entry name" value="Mss51-like_C"/>
</dbReference>
<feature type="domain" description="Mitochondrial splicing suppressor 51-like C-terminal" evidence="2">
    <location>
        <begin position="294"/>
        <end position="500"/>
    </location>
</feature>
<dbReference type="Proteomes" id="UP001189429">
    <property type="component" value="Unassembled WGS sequence"/>
</dbReference>
<evidence type="ECO:0000313" key="4">
    <source>
        <dbReference type="Proteomes" id="UP001189429"/>
    </source>
</evidence>
<evidence type="ECO:0000313" key="3">
    <source>
        <dbReference type="EMBL" id="CAK0854578.1"/>
    </source>
</evidence>
<comment type="caution">
    <text evidence="3">The sequence shown here is derived from an EMBL/GenBank/DDBJ whole genome shotgun (WGS) entry which is preliminary data.</text>
</comment>
<evidence type="ECO:0000256" key="1">
    <source>
        <dbReference type="SAM" id="MobiDB-lite"/>
    </source>
</evidence>
<reference evidence="3" key="1">
    <citation type="submission" date="2023-10" db="EMBL/GenBank/DDBJ databases">
        <authorList>
            <person name="Chen Y."/>
            <person name="Shah S."/>
            <person name="Dougan E. K."/>
            <person name="Thang M."/>
            <person name="Chan C."/>
        </authorList>
    </citation>
    <scope>NUCLEOTIDE SEQUENCE [LARGE SCALE GENOMIC DNA]</scope>
</reference>
<gene>
    <name evidence="3" type="ORF">PCOR1329_LOCUS45623</name>
</gene>
<evidence type="ECO:0000259" key="2">
    <source>
        <dbReference type="Pfam" id="PF20179"/>
    </source>
</evidence>
<accession>A0ABN9U6F3</accession>
<dbReference type="Pfam" id="PF20179">
    <property type="entry name" value="MSS51_C"/>
    <property type="match status" value="1"/>
</dbReference>
<keyword evidence="4" id="KW-1185">Reference proteome</keyword>
<protein>
    <recommendedName>
        <fullName evidence="2">Mitochondrial splicing suppressor 51-like C-terminal domain-containing protein</fullName>
    </recommendedName>
</protein>
<dbReference type="EMBL" id="CAUYUJ010015488">
    <property type="protein sequence ID" value="CAK0854578.1"/>
    <property type="molecule type" value="Genomic_DNA"/>
</dbReference>
<sequence length="544" mass="58153">MAQDIQHVRIAIQTTGQNMQILSARLISVETDRGNVIESAVKAALDTNLESISSKLTQLHVKGLRAWCLIKNILPNDLAKNVQSQFSDVAKSYSLIQSSATAARDSTDTLQVAAWNVQTLFGSVWGDRAQHKLTAGFLKYLIDSLLLRGFSFEEVGEGRARLADSRAELAPDQIGRFAQLHFPRPIEALGEHLAQRQWMSLQFPVCELEAPAHTLELVVPSQLLGFVNDSAMYSADIFKAVLVSIGASGPWAPYQVSVDAAAAADRGSRARTLQLSLERLGLLSGRGAQGPLRPRRRPGELTVHVAGAQWREEGGCAAEVAEVFGELLARLASGADGVGHVPEPSVLRAYRRLGACYRMLFCPGSDHNLLALARSVRIALVGPSAVRGAGAGAAAEEVAVGSCGLEVLHRGDLYHEAALAGPWAEPDVTIAFQPGIWGYDSWEPSVRRALLGFAAPLVVTSYNEAEADDDQGSLEDFGWGPGCWAPPGWPPEPNPEAALAERPSSVQGRLLREQHWWQCLAAAGPEEAAAPPLGQPPAGAGPPA</sequence>
<name>A0ABN9U6F3_9DINO</name>
<organism evidence="3 4">
    <name type="scientific">Prorocentrum cordatum</name>
    <dbReference type="NCBI Taxonomy" id="2364126"/>
    <lineage>
        <taxon>Eukaryota</taxon>
        <taxon>Sar</taxon>
        <taxon>Alveolata</taxon>
        <taxon>Dinophyceae</taxon>
        <taxon>Prorocentrales</taxon>
        <taxon>Prorocentraceae</taxon>
        <taxon>Prorocentrum</taxon>
    </lineage>
</organism>
<feature type="region of interest" description="Disordered" evidence="1">
    <location>
        <begin position="479"/>
        <end position="505"/>
    </location>
</feature>